<dbReference type="InterPro" id="IPR013155">
    <property type="entry name" value="M/V/L/I-tRNA-synth_anticd-bd"/>
</dbReference>
<dbReference type="InterPro" id="IPR009008">
    <property type="entry name" value="Val/Leu/Ile-tRNA-synth_edit"/>
</dbReference>
<evidence type="ECO:0000256" key="7">
    <source>
        <dbReference type="ARBA" id="ARBA00023146"/>
    </source>
</evidence>
<feature type="binding site" evidence="10">
    <location>
        <position position="559"/>
    </location>
    <ligand>
        <name>L-isoleucyl-5'-AMP</name>
        <dbReference type="ChEBI" id="CHEBI:178002"/>
    </ligand>
</feature>
<comment type="function">
    <text evidence="8 10">Catalyzes the attachment of isoleucine to tRNA(Ile). As IleRS can inadvertently accommodate and process structurally similar amino acids such as valine, to avoid such errors it has two additional distinct tRNA(Ile)-dependent editing activities. One activity is designated as 'pretransfer' editing and involves the hydrolysis of activated Val-AMP. The other activity is designated 'posttransfer' editing and involves deacylation of mischarged Val-tRNA(Ile).</text>
</comment>
<dbReference type="GO" id="GO:0005829">
    <property type="term" value="C:cytosol"/>
    <property type="evidence" value="ECO:0007669"/>
    <property type="project" value="TreeGrafter"/>
</dbReference>
<dbReference type="Gene3D" id="3.90.740.10">
    <property type="entry name" value="Valyl/Leucyl/Isoleucyl-tRNA synthetase, editing domain"/>
    <property type="match status" value="1"/>
</dbReference>
<dbReference type="InterPro" id="IPR033708">
    <property type="entry name" value="Anticodon_Ile_BEm"/>
</dbReference>
<comment type="subcellular location">
    <subcellularLocation>
        <location evidence="10">Cytoplasm</location>
    </subcellularLocation>
</comment>
<dbReference type="HAMAP" id="MF_02002">
    <property type="entry name" value="Ile_tRNA_synth_type1"/>
    <property type="match status" value="1"/>
</dbReference>
<dbReference type="Pfam" id="PF00133">
    <property type="entry name" value="tRNA-synt_1"/>
    <property type="match status" value="1"/>
</dbReference>
<dbReference type="Gene3D" id="1.10.730.20">
    <property type="match status" value="1"/>
</dbReference>
<comment type="subunit">
    <text evidence="10">Monomer.</text>
</comment>
<feature type="short sequence motif" description="'KMSKS' region" evidence="10">
    <location>
        <begin position="600"/>
        <end position="604"/>
    </location>
</feature>
<evidence type="ECO:0000256" key="10">
    <source>
        <dbReference type="HAMAP-Rule" id="MF_02002"/>
    </source>
</evidence>
<evidence type="ECO:0000256" key="9">
    <source>
        <dbReference type="ARBA" id="ARBA00048359"/>
    </source>
</evidence>
<dbReference type="InterPro" id="IPR001412">
    <property type="entry name" value="aa-tRNA-synth_I_CS"/>
</dbReference>
<evidence type="ECO:0000313" key="13">
    <source>
        <dbReference type="EMBL" id="MBK1791241.1"/>
    </source>
</evidence>
<dbReference type="NCBIfam" id="TIGR00392">
    <property type="entry name" value="ileS"/>
    <property type="match status" value="1"/>
</dbReference>
<dbReference type="CDD" id="cd07960">
    <property type="entry name" value="Anticodon_Ia_Ile_BEm"/>
    <property type="match status" value="1"/>
</dbReference>
<proteinExistence type="inferred from homology"/>
<evidence type="ECO:0000256" key="3">
    <source>
        <dbReference type="ARBA" id="ARBA00022598"/>
    </source>
</evidence>
<evidence type="ECO:0000259" key="11">
    <source>
        <dbReference type="Pfam" id="PF00133"/>
    </source>
</evidence>
<gene>
    <name evidence="10 13" type="primary">ileS</name>
    <name evidence="13" type="ORF">JIN82_08760</name>
</gene>
<keyword evidence="10" id="KW-0479">Metal-binding</keyword>
<feature type="binding site" evidence="10">
    <location>
        <position position="603"/>
    </location>
    <ligand>
        <name>ATP</name>
        <dbReference type="ChEBI" id="CHEBI:30616"/>
    </ligand>
</feature>
<dbReference type="InterPro" id="IPR050081">
    <property type="entry name" value="Ile-tRNA_ligase"/>
</dbReference>
<sequence>MSANSSNYKDTLSLPHTTFPMRGDLVKNEPKRLDKWERNHLYTKIQKRRIDEKAPRYILHDGPPFANGDVHMGTALNKVLKDLVLKSKTMAGFETPFIPGWDCHGLPIEFKVVQAARDLEPAEIRRRCVDFAKGWIETQKSSFRRLGVFGDWENPYLTLDPAYEADIVRTFAALIDKGNVYQSKKPVQWSYGAHTALAEAEVEYMDKKSITLFVEFPLLSDQFGEGVSMAIWTTTPWTLPANLGIAVHPLFDYVVGEFEKTANEQTVSKKFVIAKDLLEQFADKTGFVLKNKLQEVKGSAFEGLEAQHPFINRTSKVINANFVTTETGTGAVHIAPGHGADDYVAGQQNGLGVLSPVDDEGKFTEEVGIPEFVGEHVFDCNVPIIKILAGKGHLLGKETITHSYPHCWRSKTPIIFRAVEQFFISLDGLREKALEEIDKVNWLPSWGRNRIHGTVEARPDWCVSRQRTWGVPVPVFFDDNGEAVIDAELARNIAALIESEGSNIWFEKTDEELCERLGLPKTYKKCRDTLDVWIDSGSSSVAVVDRRPELEGPADLYLEATDQHRGWFQSSLMLSVGARDAAPYKAVLTHGFVVDQDKLKAKKAGKTNGESTKLSKSEAEKSGKPIDAAYYYNKYGADIVRLWVSSVDWQTEVPFGEDLFKQIAEPYRRLRNTLRILLGNMDGFNPATDAVAKADMPLLDQWVLEQLHGVIGECAKAYEAFEFRKVFNTLNQFCANDLSAIYIDATKDRMYCDSADSVRRRATQTVMHEVFSSLARLLAPILAYTTDEAWEHAGFEGSVHQQDFPTAKEEWAPSEVSEKVTELLNLRGIIQTAIEEQIQAKAFNKNNEADVTLSLPADHSCRSLLEDRDFATEFFIIAGLQLDTADEAVATAKKTEFCMCPRCRRYEPIKDVLCERCEAAL</sequence>
<dbReference type="GO" id="GO:0005524">
    <property type="term" value="F:ATP binding"/>
    <property type="evidence" value="ECO:0007669"/>
    <property type="project" value="UniProtKB-UniRule"/>
</dbReference>
<dbReference type="InterPro" id="IPR002300">
    <property type="entry name" value="aa-tRNA-synth_Ia"/>
</dbReference>
<reference evidence="13" key="1">
    <citation type="submission" date="2021-01" db="EMBL/GenBank/DDBJ databases">
        <title>Modified the classification status of verrucomicrobia.</title>
        <authorList>
            <person name="Feng X."/>
        </authorList>
    </citation>
    <scope>NUCLEOTIDE SEQUENCE</scope>
    <source>
        <strain evidence="13">_KCTC 22039</strain>
    </source>
</reference>
<keyword evidence="10" id="KW-0862">Zinc</keyword>
<evidence type="ECO:0000256" key="6">
    <source>
        <dbReference type="ARBA" id="ARBA00022917"/>
    </source>
</evidence>
<keyword evidence="6 10" id="KW-0648">Protein biosynthesis</keyword>
<dbReference type="PANTHER" id="PTHR42765">
    <property type="entry name" value="SOLEUCYL-TRNA SYNTHETASE"/>
    <property type="match status" value="1"/>
</dbReference>
<evidence type="ECO:0000259" key="12">
    <source>
        <dbReference type="Pfam" id="PF08264"/>
    </source>
</evidence>
<dbReference type="InterPro" id="IPR009080">
    <property type="entry name" value="tRNAsynth_Ia_anticodon-bd"/>
</dbReference>
<feature type="binding site" evidence="10">
    <location>
        <position position="903"/>
    </location>
    <ligand>
        <name>Zn(2+)</name>
        <dbReference type="ChEBI" id="CHEBI:29105"/>
    </ligand>
</feature>
<keyword evidence="14" id="KW-1185">Reference proteome</keyword>
<accession>A0A8J7MDI5</accession>
<feature type="binding site" evidence="10">
    <location>
        <position position="917"/>
    </location>
    <ligand>
        <name>Zn(2+)</name>
        <dbReference type="ChEBI" id="CHEBI:29105"/>
    </ligand>
</feature>
<comment type="catalytic activity">
    <reaction evidence="9 10">
        <text>tRNA(Ile) + L-isoleucine + ATP = L-isoleucyl-tRNA(Ile) + AMP + diphosphate</text>
        <dbReference type="Rhea" id="RHEA:11060"/>
        <dbReference type="Rhea" id="RHEA-COMP:9666"/>
        <dbReference type="Rhea" id="RHEA-COMP:9695"/>
        <dbReference type="ChEBI" id="CHEBI:30616"/>
        <dbReference type="ChEBI" id="CHEBI:33019"/>
        <dbReference type="ChEBI" id="CHEBI:58045"/>
        <dbReference type="ChEBI" id="CHEBI:78442"/>
        <dbReference type="ChEBI" id="CHEBI:78528"/>
        <dbReference type="ChEBI" id="CHEBI:456215"/>
        <dbReference type="EC" id="6.1.1.5"/>
    </reaction>
</comment>
<evidence type="ECO:0000256" key="2">
    <source>
        <dbReference type="ARBA" id="ARBA00022490"/>
    </source>
</evidence>
<dbReference type="SUPFAM" id="SSF50677">
    <property type="entry name" value="ValRS/IleRS/LeuRS editing domain"/>
    <property type="match status" value="1"/>
</dbReference>
<evidence type="ECO:0000256" key="1">
    <source>
        <dbReference type="ARBA" id="ARBA00006887"/>
    </source>
</evidence>
<dbReference type="AlphaFoldDB" id="A0A8J7MDI5"/>
<name>A0A8J7MDI5_9BACT</name>
<evidence type="ECO:0000256" key="5">
    <source>
        <dbReference type="ARBA" id="ARBA00022840"/>
    </source>
</evidence>
<dbReference type="PROSITE" id="PS00178">
    <property type="entry name" value="AA_TRNA_LIGASE_I"/>
    <property type="match status" value="1"/>
</dbReference>
<dbReference type="GO" id="GO:0008270">
    <property type="term" value="F:zinc ion binding"/>
    <property type="evidence" value="ECO:0007669"/>
    <property type="project" value="UniProtKB-UniRule"/>
</dbReference>
<organism evidence="13 14">
    <name type="scientific">Persicirhabdus sediminis</name>
    <dbReference type="NCBI Taxonomy" id="454144"/>
    <lineage>
        <taxon>Bacteria</taxon>
        <taxon>Pseudomonadati</taxon>
        <taxon>Verrucomicrobiota</taxon>
        <taxon>Verrucomicrobiia</taxon>
        <taxon>Verrucomicrobiales</taxon>
        <taxon>Verrucomicrobiaceae</taxon>
        <taxon>Persicirhabdus</taxon>
    </lineage>
</organism>
<dbReference type="GO" id="GO:0002161">
    <property type="term" value="F:aminoacyl-tRNA deacylase activity"/>
    <property type="evidence" value="ECO:0007669"/>
    <property type="project" value="InterPro"/>
</dbReference>
<dbReference type="Pfam" id="PF08264">
    <property type="entry name" value="Anticodon_1"/>
    <property type="match status" value="1"/>
</dbReference>
<dbReference type="PANTHER" id="PTHR42765:SF1">
    <property type="entry name" value="ISOLEUCINE--TRNA LIGASE, MITOCHONDRIAL"/>
    <property type="match status" value="1"/>
</dbReference>
<dbReference type="GO" id="GO:0004822">
    <property type="term" value="F:isoleucine-tRNA ligase activity"/>
    <property type="evidence" value="ECO:0007669"/>
    <property type="project" value="UniProtKB-UniRule"/>
</dbReference>
<dbReference type="FunFam" id="3.40.50.620:FF:000092">
    <property type="entry name" value="Isoleucine--tRNA ligase"/>
    <property type="match status" value="1"/>
</dbReference>
<dbReference type="GO" id="GO:0006428">
    <property type="term" value="P:isoleucyl-tRNA aminoacylation"/>
    <property type="evidence" value="ECO:0007669"/>
    <property type="project" value="UniProtKB-UniRule"/>
</dbReference>
<dbReference type="Gene3D" id="3.40.50.620">
    <property type="entry name" value="HUPs"/>
    <property type="match status" value="2"/>
</dbReference>
<dbReference type="GO" id="GO:0000049">
    <property type="term" value="F:tRNA binding"/>
    <property type="evidence" value="ECO:0007669"/>
    <property type="project" value="InterPro"/>
</dbReference>
<evidence type="ECO:0000256" key="8">
    <source>
        <dbReference type="ARBA" id="ARBA00025217"/>
    </source>
</evidence>
<keyword evidence="7 10" id="KW-0030">Aminoacyl-tRNA synthetase</keyword>
<dbReference type="InterPro" id="IPR002301">
    <property type="entry name" value="Ile-tRNA-ligase"/>
</dbReference>
<comment type="similarity">
    <text evidence="1 10">Belongs to the class-I aminoacyl-tRNA synthetase family. IleS type 1 subfamily.</text>
</comment>
<comment type="caution">
    <text evidence="13">The sequence shown here is derived from an EMBL/GenBank/DDBJ whole genome shotgun (WGS) entry which is preliminary data.</text>
</comment>
<evidence type="ECO:0000313" key="14">
    <source>
        <dbReference type="Proteomes" id="UP000624703"/>
    </source>
</evidence>
<feature type="short sequence motif" description="'HIGH' region" evidence="10">
    <location>
        <begin position="64"/>
        <end position="74"/>
    </location>
</feature>
<dbReference type="EC" id="6.1.1.5" evidence="10"/>
<dbReference type="RefSeq" id="WP_200311254.1">
    <property type="nucleotide sequence ID" value="NZ_JAENIM010000039.1"/>
</dbReference>
<keyword evidence="2 10" id="KW-0963">Cytoplasm</keyword>
<evidence type="ECO:0000256" key="4">
    <source>
        <dbReference type="ARBA" id="ARBA00022741"/>
    </source>
</evidence>
<keyword evidence="3 10" id="KW-0436">Ligase</keyword>
<feature type="domain" description="Methionyl/Valyl/Leucyl/Isoleucyl-tRNA synthetase anticodon-binding" evidence="12">
    <location>
        <begin position="700"/>
        <end position="851"/>
    </location>
</feature>
<dbReference type="InterPro" id="IPR014729">
    <property type="entry name" value="Rossmann-like_a/b/a_fold"/>
</dbReference>
<dbReference type="SUPFAM" id="SSF47323">
    <property type="entry name" value="Anticodon-binding domain of a subclass of class I aminoacyl-tRNA synthetases"/>
    <property type="match status" value="1"/>
</dbReference>
<feature type="binding site" evidence="10">
    <location>
        <position position="900"/>
    </location>
    <ligand>
        <name>Zn(2+)</name>
        <dbReference type="ChEBI" id="CHEBI:29105"/>
    </ligand>
</feature>
<feature type="domain" description="Aminoacyl-tRNA synthetase class Ia" evidence="11">
    <location>
        <begin position="32"/>
        <end position="651"/>
    </location>
</feature>
<comment type="cofactor">
    <cofactor evidence="10">
        <name>Zn(2+)</name>
        <dbReference type="ChEBI" id="CHEBI:29105"/>
    </cofactor>
    <text evidence="10">Binds 1 zinc ion per subunit.</text>
</comment>
<dbReference type="EMBL" id="JAENIM010000039">
    <property type="protein sequence ID" value="MBK1791241.1"/>
    <property type="molecule type" value="Genomic_DNA"/>
</dbReference>
<keyword evidence="4 10" id="KW-0547">Nucleotide-binding</keyword>
<dbReference type="InterPro" id="IPR023585">
    <property type="entry name" value="Ile-tRNA-ligase_type1"/>
</dbReference>
<feature type="binding site" evidence="10">
    <location>
        <position position="914"/>
    </location>
    <ligand>
        <name>Zn(2+)</name>
        <dbReference type="ChEBI" id="CHEBI:29105"/>
    </ligand>
</feature>
<dbReference type="SUPFAM" id="SSF52374">
    <property type="entry name" value="Nucleotidylyl transferase"/>
    <property type="match status" value="1"/>
</dbReference>
<dbReference type="PRINTS" id="PR00984">
    <property type="entry name" value="TRNASYNTHILE"/>
</dbReference>
<protein>
    <recommendedName>
        <fullName evidence="10">Isoleucine--tRNA ligase</fullName>
        <ecNumber evidence="10">6.1.1.5</ecNumber>
    </recommendedName>
    <alternativeName>
        <fullName evidence="10">Isoleucyl-tRNA synthetase</fullName>
        <shortName evidence="10">IleRS</shortName>
    </alternativeName>
</protein>
<keyword evidence="5 10" id="KW-0067">ATP-binding</keyword>
<dbReference type="Proteomes" id="UP000624703">
    <property type="component" value="Unassembled WGS sequence"/>
</dbReference>
<comment type="domain">
    <text evidence="10">IleRS has two distinct active sites: one for aminoacylation and one for editing. The misactivated valine is translocated from the active site to the editing site, which sterically excludes the correctly activated isoleucine. The single editing site contains two valyl binding pockets, one specific for each substrate (Val-AMP or Val-tRNA(Ile)).</text>
</comment>